<evidence type="ECO:0000313" key="2">
    <source>
        <dbReference type="Proteomes" id="UP000268014"/>
    </source>
</evidence>
<keyword evidence="2" id="KW-1185">Reference proteome</keyword>
<reference evidence="1 2" key="1">
    <citation type="submission" date="2018-11" db="EMBL/GenBank/DDBJ databases">
        <authorList>
            <consortium name="Pathogen Informatics"/>
        </authorList>
    </citation>
    <scope>NUCLEOTIDE SEQUENCE [LARGE SCALE GENOMIC DNA]</scope>
    <source>
        <strain evidence="1 2">MHpl1</strain>
    </source>
</reference>
<name>A0A3P7Y579_HAEPC</name>
<sequence length="185" mass="21451">MRGERGDALVFEADDRTRNGGSHPWPLVQDVFRSRLLPRRTTPWTVFDCLFVPSTVTHFRLFVILYLRHSPMPDLVLTVSHRIPRRLRHLIAHLDGARRLFSYNVVFSVNFFGAHRESHSETHLPVSVEECKQMSLHQRCSLADARTCPNPTVYGVHRTRCLTNFLRPPLDAAWNIPWWSPTVTS</sequence>
<dbReference type="EMBL" id="UZAF01016956">
    <property type="protein sequence ID" value="VDO36112.1"/>
    <property type="molecule type" value="Genomic_DNA"/>
</dbReference>
<dbReference type="Proteomes" id="UP000268014">
    <property type="component" value="Unassembled WGS sequence"/>
</dbReference>
<protein>
    <submittedName>
        <fullName evidence="1">Uncharacterized protein</fullName>
    </submittedName>
</protein>
<accession>A0A3P7Y579</accession>
<organism evidence="1 2">
    <name type="scientific">Haemonchus placei</name>
    <name type="common">Barber's pole worm</name>
    <dbReference type="NCBI Taxonomy" id="6290"/>
    <lineage>
        <taxon>Eukaryota</taxon>
        <taxon>Metazoa</taxon>
        <taxon>Ecdysozoa</taxon>
        <taxon>Nematoda</taxon>
        <taxon>Chromadorea</taxon>
        <taxon>Rhabditida</taxon>
        <taxon>Rhabditina</taxon>
        <taxon>Rhabditomorpha</taxon>
        <taxon>Strongyloidea</taxon>
        <taxon>Trichostrongylidae</taxon>
        <taxon>Haemonchus</taxon>
    </lineage>
</organism>
<dbReference type="AlphaFoldDB" id="A0A3P7Y579"/>
<proteinExistence type="predicted"/>
<evidence type="ECO:0000313" key="1">
    <source>
        <dbReference type="EMBL" id="VDO36112.1"/>
    </source>
</evidence>
<gene>
    <name evidence="1" type="ORF">HPLM_LOCUS8905</name>
</gene>